<accession>A0A923LD77</accession>
<dbReference type="RefSeq" id="WP_186873456.1">
    <property type="nucleotide sequence ID" value="NZ_JACOOR010000005.1"/>
</dbReference>
<name>A0A923LD77_9FIRM</name>
<dbReference type="AlphaFoldDB" id="A0A923LD77"/>
<comment type="caution">
    <text evidence="1">The sequence shown here is derived from an EMBL/GenBank/DDBJ whole genome shotgun (WGS) entry which is preliminary data.</text>
</comment>
<organism evidence="1 2">
    <name type="scientific">Anaerosacchariphilus hominis</name>
    <dbReference type="NCBI Taxonomy" id="2763017"/>
    <lineage>
        <taxon>Bacteria</taxon>
        <taxon>Bacillati</taxon>
        <taxon>Bacillota</taxon>
        <taxon>Clostridia</taxon>
        <taxon>Lachnospirales</taxon>
        <taxon>Lachnospiraceae</taxon>
        <taxon>Anaerosacchariphilus</taxon>
    </lineage>
</organism>
<reference evidence="1" key="1">
    <citation type="submission" date="2020-08" db="EMBL/GenBank/DDBJ databases">
        <title>Genome public.</title>
        <authorList>
            <person name="Liu C."/>
            <person name="Sun Q."/>
        </authorList>
    </citation>
    <scope>NUCLEOTIDE SEQUENCE</scope>
    <source>
        <strain evidence="1">NSJ-68</strain>
    </source>
</reference>
<evidence type="ECO:0000313" key="1">
    <source>
        <dbReference type="EMBL" id="MBC5660005.1"/>
    </source>
</evidence>
<gene>
    <name evidence="1" type="ORF">H8S44_09500</name>
</gene>
<protein>
    <submittedName>
        <fullName evidence="1">Uncharacterized protein</fullName>
    </submittedName>
</protein>
<dbReference type="Proteomes" id="UP000649345">
    <property type="component" value="Unassembled WGS sequence"/>
</dbReference>
<evidence type="ECO:0000313" key="2">
    <source>
        <dbReference type="Proteomes" id="UP000649345"/>
    </source>
</evidence>
<dbReference type="EMBL" id="JACOOR010000005">
    <property type="protein sequence ID" value="MBC5660005.1"/>
    <property type="molecule type" value="Genomic_DNA"/>
</dbReference>
<sequence>MKEYEILVETMNPCGGASHAKKEFIEAEAESPESYVREHGKYPILEIIENPNGDVTIITGDSKGYLIRYTFSE</sequence>
<keyword evidence="2" id="KW-1185">Reference proteome</keyword>
<proteinExistence type="predicted"/>